<name>A0A6M0K2P5_9GAMM</name>
<accession>A0A6M0K2P5</accession>
<dbReference type="SUPFAM" id="SSF51735">
    <property type="entry name" value="NAD(P)-binding Rossmann-fold domains"/>
    <property type="match status" value="1"/>
</dbReference>
<dbReference type="AlphaFoldDB" id="A0A6M0K2P5"/>
<dbReference type="EMBL" id="JAAIJQ010000070">
    <property type="protein sequence ID" value="NEV63990.1"/>
    <property type="molecule type" value="Genomic_DNA"/>
</dbReference>
<evidence type="ECO:0000259" key="1">
    <source>
        <dbReference type="Pfam" id="PF13380"/>
    </source>
</evidence>
<evidence type="ECO:0000313" key="3">
    <source>
        <dbReference type="Proteomes" id="UP000483379"/>
    </source>
</evidence>
<gene>
    <name evidence="2" type="ORF">G3446_19215</name>
</gene>
<dbReference type="InterPro" id="IPR003781">
    <property type="entry name" value="CoA-bd"/>
</dbReference>
<reference evidence="2 3" key="1">
    <citation type="submission" date="2020-02" db="EMBL/GenBank/DDBJ databases">
        <title>Genome sequences of Thiorhodococcus mannitoliphagus and Thiorhodococcus minor, purple sulfur photosynthetic bacteria in the gammaproteobacterial family, Chromatiaceae.</title>
        <authorList>
            <person name="Aviles F.A."/>
            <person name="Meyer T.E."/>
            <person name="Kyndt J.A."/>
        </authorList>
    </citation>
    <scope>NUCLEOTIDE SEQUENCE [LARGE SCALE GENOMIC DNA]</scope>
    <source>
        <strain evidence="2 3">DSM 11518</strain>
    </source>
</reference>
<dbReference type="Proteomes" id="UP000483379">
    <property type="component" value="Unassembled WGS sequence"/>
</dbReference>
<protein>
    <submittedName>
        <fullName evidence="2">CoA-binding protein</fullName>
    </submittedName>
</protein>
<organism evidence="2 3">
    <name type="scientific">Thiorhodococcus minor</name>
    <dbReference type="NCBI Taxonomy" id="57489"/>
    <lineage>
        <taxon>Bacteria</taxon>
        <taxon>Pseudomonadati</taxon>
        <taxon>Pseudomonadota</taxon>
        <taxon>Gammaproteobacteria</taxon>
        <taxon>Chromatiales</taxon>
        <taxon>Chromatiaceae</taxon>
        <taxon>Thiorhodococcus</taxon>
    </lineage>
</organism>
<proteinExistence type="predicted"/>
<dbReference type="Pfam" id="PF13380">
    <property type="entry name" value="CoA_binding_2"/>
    <property type="match status" value="1"/>
</dbReference>
<feature type="domain" description="CoA-binding" evidence="1">
    <location>
        <begin position="33"/>
        <end position="122"/>
    </location>
</feature>
<keyword evidence="3" id="KW-1185">Reference proteome</keyword>
<dbReference type="RefSeq" id="WP_164454461.1">
    <property type="nucleotide sequence ID" value="NZ_JAAIJQ010000070.1"/>
</dbReference>
<dbReference type="Gene3D" id="3.40.50.720">
    <property type="entry name" value="NAD(P)-binding Rossmann-like Domain"/>
    <property type="match status" value="1"/>
</dbReference>
<comment type="caution">
    <text evidence="2">The sequence shown here is derived from an EMBL/GenBank/DDBJ whole genome shotgun (WGS) entry which is preliminary data.</text>
</comment>
<sequence>MPSNYETFFDHQRFALVGRSAVKPFPILSYLGLKRLGKTVYAIDPSTTEIDGDPAYPDLTALPESVEALIIETPKSETRDWVAAAKQAGLHDVWIHMAHETPEAVSLAEESGINLRTGTCAVMYVTPGLTYHSIHKAIMKLAGKY</sequence>
<dbReference type="InterPro" id="IPR036291">
    <property type="entry name" value="NAD(P)-bd_dom_sf"/>
</dbReference>
<evidence type="ECO:0000313" key="2">
    <source>
        <dbReference type="EMBL" id="NEV63990.1"/>
    </source>
</evidence>